<dbReference type="GO" id="GO:0055085">
    <property type="term" value="P:transmembrane transport"/>
    <property type="evidence" value="ECO:0007669"/>
    <property type="project" value="TreeGrafter"/>
</dbReference>
<keyword evidence="4" id="KW-1003">Cell membrane</keyword>
<feature type="transmembrane region" description="Helical" evidence="8">
    <location>
        <begin position="268"/>
        <end position="296"/>
    </location>
</feature>
<feature type="transmembrane region" description="Helical" evidence="8">
    <location>
        <begin position="164"/>
        <end position="186"/>
    </location>
</feature>
<evidence type="ECO:0000256" key="3">
    <source>
        <dbReference type="ARBA" id="ARBA00022448"/>
    </source>
</evidence>
<keyword evidence="5 8" id="KW-0812">Transmembrane</keyword>
<feature type="transmembrane region" description="Helical" evidence="8">
    <location>
        <begin position="74"/>
        <end position="96"/>
    </location>
</feature>
<evidence type="ECO:0000256" key="6">
    <source>
        <dbReference type="ARBA" id="ARBA00022989"/>
    </source>
</evidence>
<keyword evidence="10" id="KW-1185">Reference proteome</keyword>
<keyword evidence="7 8" id="KW-0472">Membrane</keyword>
<sequence>MLEKLKNTKIMFWSLELLILATLIFVSTKIDFIFKPIGTFFSTLFAPVLIAGFLYYLLNPIVNLLEKRVKFKRIYGIILVFILLIGALVIIIGSVIPSLVSQITSLAESIPSFIASVESWLREVARSPFFKQIDLQAQFDKLDISYGTIIQRFLSGLSNSIGSIVGQVANATMIIVTAPFILFYMLKDGNRLVPNIERFFPVNRRKQIVDLLGQLNYTLSKYISGQAIECVFVATFTFIGYLIIGVDYAFLFGVIAGVTNLIPYLGPYLGLMPAVLVTVFDSPIKALLCCVVVLIVQQLDGNIIYPNVIGKTLSIHPLTIILVLLVAGNIAGLLGIFLGVPFYAVCRVLVTFIVKLVKEDKKTDEDTLVKDETQQAE</sequence>
<evidence type="ECO:0000313" key="9">
    <source>
        <dbReference type="EMBL" id="BCA85562.1"/>
    </source>
</evidence>
<keyword evidence="6 8" id="KW-1133">Transmembrane helix</keyword>
<dbReference type="Pfam" id="PF01594">
    <property type="entry name" value="AI-2E_transport"/>
    <property type="match status" value="1"/>
</dbReference>
<evidence type="ECO:0000256" key="2">
    <source>
        <dbReference type="ARBA" id="ARBA00009773"/>
    </source>
</evidence>
<evidence type="ECO:0000313" key="10">
    <source>
        <dbReference type="Proteomes" id="UP000502998"/>
    </source>
</evidence>
<evidence type="ECO:0000256" key="7">
    <source>
        <dbReference type="ARBA" id="ARBA00023136"/>
    </source>
</evidence>
<proteinExistence type="inferred from homology"/>
<dbReference type="EMBL" id="AP022822">
    <property type="protein sequence ID" value="BCA85562.1"/>
    <property type="molecule type" value="Genomic_DNA"/>
</dbReference>
<evidence type="ECO:0000256" key="8">
    <source>
        <dbReference type="SAM" id="Phobius"/>
    </source>
</evidence>
<feature type="transmembrane region" description="Helical" evidence="8">
    <location>
        <begin position="333"/>
        <end position="354"/>
    </location>
</feature>
<feature type="transmembrane region" description="Helical" evidence="8">
    <location>
        <begin position="40"/>
        <end position="62"/>
    </location>
</feature>
<feature type="transmembrane region" description="Helical" evidence="8">
    <location>
        <begin position="12"/>
        <end position="34"/>
    </location>
</feature>
<dbReference type="GO" id="GO:0005886">
    <property type="term" value="C:plasma membrane"/>
    <property type="evidence" value="ECO:0007669"/>
    <property type="project" value="UniProtKB-SubCell"/>
</dbReference>
<dbReference type="InterPro" id="IPR002549">
    <property type="entry name" value="AI-2E-like"/>
</dbReference>
<comment type="similarity">
    <text evidence="2">Belongs to the autoinducer-2 exporter (AI-2E) (TC 2.A.86) family.</text>
</comment>
<reference evidence="9 10" key="1">
    <citation type="submission" date="2020-02" db="EMBL/GenBank/DDBJ databases">
        <title>Characterization of vanA genotype vancomycin-resistant Enterococcus saigonensis VE80.</title>
        <authorList>
            <person name="Harada T."/>
            <person name="Motooka D."/>
            <person name="Nakamura S."/>
            <person name="Yamamoto Y."/>
            <person name="Kawahara R."/>
            <person name="Kawatsu K."/>
        </authorList>
    </citation>
    <scope>NUCLEOTIDE SEQUENCE [LARGE SCALE GENOMIC DNA]</scope>
    <source>
        <strain evidence="9 10">VE80</strain>
    </source>
</reference>
<keyword evidence="3" id="KW-0813">Transport</keyword>
<accession>A0A679IHS0</accession>
<name>A0A679IHS0_9ENTE</name>
<dbReference type="RefSeq" id="WP_173102827.1">
    <property type="nucleotide sequence ID" value="NZ_AP022822.1"/>
</dbReference>
<organism evidence="9 10">
    <name type="scientific">Enterococcus saigonensis</name>
    <dbReference type="NCBI Taxonomy" id="1805431"/>
    <lineage>
        <taxon>Bacteria</taxon>
        <taxon>Bacillati</taxon>
        <taxon>Bacillota</taxon>
        <taxon>Bacilli</taxon>
        <taxon>Lactobacillales</taxon>
        <taxon>Enterococcaceae</taxon>
        <taxon>Enterococcus</taxon>
    </lineage>
</organism>
<feature type="transmembrane region" description="Helical" evidence="8">
    <location>
        <begin position="230"/>
        <end position="256"/>
    </location>
</feature>
<dbReference type="AlphaFoldDB" id="A0A679IHS0"/>
<dbReference type="KEGG" id="esg:EsVE80_10850"/>
<gene>
    <name evidence="9" type="ORF">EsVE80_10850</name>
</gene>
<evidence type="ECO:0000256" key="4">
    <source>
        <dbReference type="ARBA" id="ARBA00022475"/>
    </source>
</evidence>
<protein>
    <submittedName>
        <fullName evidence="9">AI-2E family transporter</fullName>
    </submittedName>
</protein>
<dbReference type="PANTHER" id="PTHR21716">
    <property type="entry name" value="TRANSMEMBRANE PROTEIN"/>
    <property type="match status" value="1"/>
</dbReference>
<dbReference type="Proteomes" id="UP000502998">
    <property type="component" value="Chromosome"/>
</dbReference>
<dbReference type="PANTHER" id="PTHR21716:SF53">
    <property type="entry name" value="PERMEASE PERM-RELATED"/>
    <property type="match status" value="1"/>
</dbReference>
<evidence type="ECO:0000256" key="1">
    <source>
        <dbReference type="ARBA" id="ARBA00004651"/>
    </source>
</evidence>
<comment type="subcellular location">
    <subcellularLocation>
        <location evidence="1">Cell membrane</location>
        <topology evidence="1">Multi-pass membrane protein</topology>
    </subcellularLocation>
</comment>
<feature type="transmembrane region" description="Helical" evidence="8">
    <location>
        <begin position="308"/>
        <end position="327"/>
    </location>
</feature>
<evidence type="ECO:0000256" key="5">
    <source>
        <dbReference type="ARBA" id="ARBA00022692"/>
    </source>
</evidence>